<protein>
    <recommendedName>
        <fullName evidence="3 14">UDP-N-acetylmuramate--L-alanine ligase</fullName>
        <ecNumber evidence="3 14">6.3.2.8</ecNumber>
    </recommendedName>
    <alternativeName>
        <fullName evidence="14">UDP-N-acetylmuramoyl-L-alanine synthetase</fullName>
    </alternativeName>
</protein>
<proteinExistence type="inferred from homology"/>
<dbReference type="HAMAP" id="MF_00046">
    <property type="entry name" value="MurC"/>
    <property type="match status" value="1"/>
</dbReference>
<feature type="domain" description="Mur ligase central" evidence="17">
    <location>
        <begin position="119"/>
        <end position="297"/>
    </location>
</feature>
<reference evidence="18" key="1">
    <citation type="submission" date="2020-08" db="EMBL/GenBank/DDBJ databases">
        <title>Genome public.</title>
        <authorList>
            <person name="Liu C."/>
            <person name="Sun Q."/>
        </authorList>
    </citation>
    <scope>NUCLEOTIDE SEQUENCE</scope>
    <source>
        <strain evidence="18">NSJ-51</strain>
    </source>
</reference>
<organism evidence="18 19">
    <name type="scientific">Lawsonibacter hominis</name>
    <dbReference type="NCBI Taxonomy" id="2763053"/>
    <lineage>
        <taxon>Bacteria</taxon>
        <taxon>Bacillati</taxon>
        <taxon>Bacillota</taxon>
        <taxon>Clostridia</taxon>
        <taxon>Eubacteriales</taxon>
        <taxon>Oscillospiraceae</taxon>
        <taxon>Lawsonibacter</taxon>
    </lineage>
</organism>
<keyword evidence="9 14" id="KW-0133">Cell shape</keyword>
<feature type="domain" description="Mur ligase C-terminal" evidence="16">
    <location>
        <begin position="319"/>
        <end position="444"/>
    </location>
</feature>
<dbReference type="GO" id="GO:0071555">
    <property type="term" value="P:cell wall organization"/>
    <property type="evidence" value="ECO:0007669"/>
    <property type="project" value="UniProtKB-KW"/>
</dbReference>
<dbReference type="Pfam" id="PF08245">
    <property type="entry name" value="Mur_ligase_M"/>
    <property type="match status" value="1"/>
</dbReference>
<keyword evidence="4 14" id="KW-0963">Cytoplasm</keyword>
<keyword evidence="10 14" id="KW-0573">Peptidoglycan synthesis</keyword>
<evidence type="ECO:0000259" key="16">
    <source>
        <dbReference type="Pfam" id="PF02875"/>
    </source>
</evidence>
<dbReference type="PANTHER" id="PTHR43445:SF3">
    <property type="entry name" value="UDP-N-ACETYLMURAMATE--L-ALANINE LIGASE"/>
    <property type="match status" value="1"/>
</dbReference>
<keyword evidence="12 14" id="KW-0961">Cell wall biogenesis/degradation</keyword>
<dbReference type="GO" id="GO:0009252">
    <property type="term" value="P:peptidoglycan biosynthetic process"/>
    <property type="evidence" value="ECO:0007669"/>
    <property type="project" value="UniProtKB-UniRule"/>
</dbReference>
<dbReference type="InterPro" id="IPR013221">
    <property type="entry name" value="Mur_ligase_cen"/>
</dbReference>
<dbReference type="PANTHER" id="PTHR43445">
    <property type="entry name" value="UDP-N-ACETYLMURAMATE--L-ALANINE LIGASE-RELATED"/>
    <property type="match status" value="1"/>
</dbReference>
<dbReference type="InterPro" id="IPR000713">
    <property type="entry name" value="Mur_ligase_N"/>
</dbReference>
<feature type="binding site" evidence="14">
    <location>
        <begin position="121"/>
        <end position="127"/>
    </location>
    <ligand>
        <name>ATP</name>
        <dbReference type="ChEBI" id="CHEBI:30616"/>
    </ligand>
</feature>
<evidence type="ECO:0000256" key="1">
    <source>
        <dbReference type="ARBA" id="ARBA00004496"/>
    </source>
</evidence>
<dbReference type="InterPro" id="IPR050061">
    <property type="entry name" value="MurCDEF_pg_biosynth"/>
</dbReference>
<dbReference type="InterPro" id="IPR036615">
    <property type="entry name" value="Mur_ligase_C_dom_sf"/>
</dbReference>
<dbReference type="SUPFAM" id="SSF53244">
    <property type="entry name" value="MurD-like peptide ligases, peptide-binding domain"/>
    <property type="match status" value="1"/>
</dbReference>
<evidence type="ECO:0000259" key="17">
    <source>
        <dbReference type="Pfam" id="PF08245"/>
    </source>
</evidence>
<evidence type="ECO:0000256" key="3">
    <source>
        <dbReference type="ARBA" id="ARBA00012211"/>
    </source>
</evidence>
<dbReference type="Pfam" id="PF01225">
    <property type="entry name" value="Mur_ligase"/>
    <property type="match status" value="1"/>
</dbReference>
<dbReference type="Gene3D" id="3.40.50.720">
    <property type="entry name" value="NAD(P)-binding Rossmann-like Domain"/>
    <property type="match status" value="1"/>
</dbReference>
<comment type="function">
    <text evidence="14">Cell wall formation.</text>
</comment>
<comment type="catalytic activity">
    <reaction evidence="13 14">
        <text>UDP-N-acetyl-alpha-D-muramate + L-alanine + ATP = UDP-N-acetyl-alpha-D-muramoyl-L-alanine + ADP + phosphate + H(+)</text>
        <dbReference type="Rhea" id="RHEA:23372"/>
        <dbReference type="ChEBI" id="CHEBI:15378"/>
        <dbReference type="ChEBI" id="CHEBI:30616"/>
        <dbReference type="ChEBI" id="CHEBI:43474"/>
        <dbReference type="ChEBI" id="CHEBI:57972"/>
        <dbReference type="ChEBI" id="CHEBI:70757"/>
        <dbReference type="ChEBI" id="CHEBI:83898"/>
        <dbReference type="ChEBI" id="CHEBI:456216"/>
        <dbReference type="EC" id="6.3.2.8"/>
    </reaction>
</comment>
<dbReference type="NCBIfam" id="TIGR01082">
    <property type="entry name" value="murC"/>
    <property type="match status" value="1"/>
</dbReference>
<evidence type="ECO:0000256" key="10">
    <source>
        <dbReference type="ARBA" id="ARBA00022984"/>
    </source>
</evidence>
<evidence type="ECO:0000313" key="18">
    <source>
        <dbReference type="EMBL" id="MBC5732416.1"/>
    </source>
</evidence>
<evidence type="ECO:0000256" key="7">
    <source>
        <dbReference type="ARBA" id="ARBA00022741"/>
    </source>
</evidence>
<keyword evidence="11 14" id="KW-0131">Cell cycle</keyword>
<name>A0A8J6J476_9FIRM</name>
<comment type="caution">
    <text evidence="18">The sequence shown here is derived from an EMBL/GenBank/DDBJ whole genome shotgun (WGS) entry which is preliminary data.</text>
</comment>
<dbReference type="SUPFAM" id="SSF51984">
    <property type="entry name" value="MurCD N-terminal domain"/>
    <property type="match status" value="1"/>
</dbReference>
<evidence type="ECO:0000256" key="11">
    <source>
        <dbReference type="ARBA" id="ARBA00023306"/>
    </source>
</evidence>
<dbReference type="RefSeq" id="WP_186906313.1">
    <property type="nucleotide sequence ID" value="NZ_JACOPP010000001.1"/>
</dbReference>
<evidence type="ECO:0000256" key="12">
    <source>
        <dbReference type="ARBA" id="ARBA00023316"/>
    </source>
</evidence>
<dbReference type="InterPro" id="IPR005758">
    <property type="entry name" value="UDP-N-AcMur_Ala_ligase_MurC"/>
</dbReference>
<dbReference type="EMBL" id="JACOPP010000001">
    <property type="protein sequence ID" value="MBC5732416.1"/>
    <property type="molecule type" value="Genomic_DNA"/>
</dbReference>
<evidence type="ECO:0000256" key="9">
    <source>
        <dbReference type="ARBA" id="ARBA00022960"/>
    </source>
</evidence>
<dbReference type="UniPathway" id="UPA00219"/>
<dbReference type="Pfam" id="PF02875">
    <property type="entry name" value="Mur_ligase_C"/>
    <property type="match status" value="1"/>
</dbReference>
<comment type="similarity">
    <text evidence="14">Belongs to the MurCDEF family.</text>
</comment>
<feature type="domain" description="Mur ligase N-terminal catalytic" evidence="15">
    <location>
        <begin position="16"/>
        <end position="113"/>
    </location>
</feature>
<keyword evidence="6 14" id="KW-0132">Cell division</keyword>
<dbReference type="GO" id="GO:0005524">
    <property type="term" value="F:ATP binding"/>
    <property type="evidence" value="ECO:0007669"/>
    <property type="project" value="UniProtKB-UniRule"/>
</dbReference>
<dbReference type="AlphaFoldDB" id="A0A8J6J476"/>
<evidence type="ECO:0000256" key="4">
    <source>
        <dbReference type="ARBA" id="ARBA00022490"/>
    </source>
</evidence>
<keyword evidence="19" id="KW-1185">Reference proteome</keyword>
<gene>
    <name evidence="14 18" type="primary">murC</name>
    <name evidence="18" type="ORF">H8S57_01570</name>
</gene>
<dbReference type="Gene3D" id="3.90.190.20">
    <property type="entry name" value="Mur ligase, C-terminal domain"/>
    <property type="match status" value="1"/>
</dbReference>
<sequence length="458" mass="49201">MAATSIHDFIVPGRRAHLVGIGGVSMSPLAEVLKGMGMIITGSDLHESAAVAHLRSLGIPVTIGHWAKSVEGADLVVRTAAVHDDNPEIAGARALGIPIFERAQAWGSIMRSYKNALCISGTHGKTTTTSMCTHIIMAAGLDPTVMIGGTLPLLGAGHRVGRGDTIILESCEYCNSFLSFYPTVAVILNIEADHLDFFRDLEDVEHSFRAFADRVPQGGVIVANADDANTMHTLEGETRAVRTFGLEHGDVHAANLVWDQGLPCFDVMWREQIFTHVSLRVPGLHNVKNALAAAAAAIALAVPPQAVADGLNAFRGAGRRFEHKGSYHGAEVYDDYAHHPGELRALLDTAGRLGYERIICAFQPHTYSRTKALFDDFVEVLKQPDLTLLAEIFAARETNEIGISSKDLAARIPGSRYFATLPELAEHLKALARPGDLILTVGAGDIYTVGEELTGPEI</sequence>
<keyword evidence="7 14" id="KW-0547">Nucleotide-binding</keyword>
<dbReference type="GO" id="GO:0008763">
    <property type="term" value="F:UDP-N-acetylmuramate-L-alanine ligase activity"/>
    <property type="evidence" value="ECO:0007669"/>
    <property type="project" value="UniProtKB-UniRule"/>
</dbReference>
<evidence type="ECO:0000256" key="5">
    <source>
        <dbReference type="ARBA" id="ARBA00022598"/>
    </source>
</evidence>
<dbReference type="GO" id="GO:0005737">
    <property type="term" value="C:cytoplasm"/>
    <property type="evidence" value="ECO:0007669"/>
    <property type="project" value="UniProtKB-SubCell"/>
</dbReference>
<keyword evidence="8 14" id="KW-0067">ATP-binding</keyword>
<accession>A0A8J6J476</accession>
<evidence type="ECO:0000256" key="14">
    <source>
        <dbReference type="HAMAP-Rule" id="MF_00046"/>
    </source>
</evidence>
<evidence type="ECO:0000256" key="6">
    <source>
        <dbReference type="ARBA" id="ARBA00022618"/>
    </source>
</evidence>
<keyword evidence="5 14" id="KW-0436">Ligase</keyword>
<dbReference type="GO" id="GO:0008360">
    <property type="term" value="P:regulation of cell shape"/>
    <property type="evidence" value="ECO:0007669"/>
    <property type="project" value="UniProtKB-KW"/>
</dbReference>
<evidence type="ECO:0000256" key="8">
    <source>
        <dbReference type="ARBA" id="ARBA00022840"/>
    </source>
</evidence>
<dbReference type="InterPro" id="IPR036565">
    <property type="entry name" value="Mur-like_cat_sf"/>
</dbReference>
<dbReference type="InterPro" id="IPR004101">
    <property type="entry name" value="Mur_ligase_C"/>
</dbReference>
<dbReference type="EC" id="6.3.2.8" evidence="3 14"/>
<evidence type="ECO:0000256" key="13">
    <source>
        <dbReference type="ARBA" id="ARBA00047833"/>
    </source>
</evidence>
<dbReference type="GO" id="GO:0051301">
    <property type="term" value="P:cell division"/>
    <property type="evidence" value="ECO:0007669"/>
    <property type="project" value="UniProtKB-KW"/>
</dbReference>
<comment type="pathway">
    <text evidence="2 14">Cell wall biogenesis; peptidoglycan biosynthesis.</text>
</comment>
<dbReference type="SUPFAM" id="SSF53623">
    <property type="entry name" value="MurD-like peptide ligases, catalytic domain"/>
    <property type="match status" value="1"/>
</dbReference>
<evidence type="ECO:0000256" key="2">
    <source>
        <dbReference type="ARBA" id="ARBA00004752"/>
    </source>
</evidence>
<dbReference type="Proteomes" id="UP000661435">
    <property type="component" value="Unassembled WGS sequence"/>
</dbReference>
<comment type="subcellular location">
    <subcellularLocation>
        <location evidence="1 14">Cytoplasm</location>
    </subcellularLocation>
</comment>
<evidence type="ECO:0000313" key="19">
    <source>
        <dbReference type="Proteomes" id="UP000661435"/>
    </source>
</evidence>
<dbReference type="Gene3D" id="3.40.1190.10">
    <property type="entry name" value="Mur-like, catalytic domain"/>
    <property type="match status" value="1"/>
</dbReference>
<evidence type="ECO:0000259" key="15">
    <source>
        <dbReference type="Pfam" id="PF01225"/>
    </source>
</evidence>